<dbReference type="InterPro" id="IPR027417">
    <property type="entry name" value="P-loop_NTPase"/>
</dbReference>
<feature type="compositionally biased region" description="Pro residues" evidence="3">
    <location>
        <begin position="211"/>
        <end position="229"/>
    </location>
</feature>
<sequence length="235" mass="24033">MNAHPLLAVEGLGLATPAGPVFTDLSFAVPRGALTAVVGPSGSGRSALLLALGGRMRRVTGTVRLGERAARSRPRDLRAHTAVARLATLVEPEGRLTVGESVTERALVDGVAADAAARAVARAEETVGTTFDRSLLVDDLSAYDRALLCVALALVRPADLVLLDDADRALDVADQRRLLDALGRLCAAGQTVVVSTTEAASLPPGTVVVPLRPPPAADPAPAGPTPVPPSAEKTS</sequence>
<accession>A0ABS4Z7N5</accession>
<dbReference type="PROSITE" id="PS50893">
    <property type="entry name" value="ABC_TRANSPORTER_2"/>
    <property type="match status" value="1"/>
</dbReference>
<keyword evidence="6" id="KW-1185">Reference proteome</keyword>
<evidence type="ECO:0000256" key="2">
    <source>
        <dbReference type="ARBA" id="ARBA00022840"/>
    </source>
</evidence>
<dbReference type="Gene3D" id="3.40.50.300">
    <property type="entry name" value="P-loop containing nucleotide triphosphate hydrolases"/>
    <property type="match status" value="1"/>
</dbReference>
<organism evidence="5 6">
    <name type="scientific">Microlunatus capsulatus</name>
    <dbReference type="NCBI Taxonomy" id="99117"/>
    <lineage>
        <taxon>Bacteria</taxon>
        <taxon>Bacillati</taxon>
        <taxon>Actinomycetota</taxon>
        <taxon>Actinomycetes</taxon>
        <taxon>Propionibacteriales</taxon>
        <taxon>Propionibacteriaceae</taxon>
        <taxon>Microlunatus</taxon>
    </lineage>
</organism>
<dbReference type="Pfam" id="PF00005">
    <property type="entry name" value="ABC_tran"/>
    <property type="match status" value="1"/>
</dbReference>
<dbReference type="RefSeq" id="WP_210055170.1">
    <property type="nucleotide sequence ID" value="NZ_BAAAMH010000004.1"/>
</dbReference>
<dbReference type="SMART" id="SM00382">
    <property type="entry name" value="AAA"/>
    <property type="match status" value="1"/>
</dbReference>
<evidence type="ECO:0000256" key="3">
    <source>
        <dbReference type="SAM" id="MobiDB-lite"/>
    </source>
</evidence>
<protein>
    <submittedName>
        <fullName evidence="5">ABC-type multidrug transport system ATPase subunit</fullName>
    </submittedName>
</protein>
<evidence type="ECO:0000313" key="6">
    <source>
        <dbReference type="Proteomes" id="UP000758168"/>
    </source>
</evidence>
<dbReference type="InterPro" id="IPR003593">
    <property type="entry name" value="AAA+_ATPase"/>
</dbReference>
<dbReference type="InterPro" id="IPR003439">
    <property type="entry name" value="ABC_transporter-like_ATP-bd"/>
</dbReference>
<evidence type="ECO:0000313" key="5">
    <source>
        <dbReference type="EMBL" id="MBP2417021.1"/>
    </source>
</evidence>
<dbReference type="Proteomes" id="UP000758168">
    <property type="component" value="Unassembled WGS sequence"/>
</dbReference>
<proteinExistence type="predicted"/>
<keyword evidence="2" id="KW-0067">ATP-binding</keyword>
<reference evidence="5 6" key="1">
    <citation type="submission" date="2021-03" db="EMBL/GenBank/DDBJ databases">
        <title>Sequencing the genomes of 1000 actinobacteria strains.</title>
        <authorList>
            <person name="Klenk H.-P."/>
        </authorList>
    </citation>
    <scope>NUCLEOTIDE SEQUENCE [LARGE SCALE GENOMIC DNA]</scope>
    <source>
        <strain evidence="5 6">DSM 12936</strain>
    </source>
</reference>
<keyword evidence="1" id="KW-0547">Nucleotide-binding</keyword>
<dbReference type="PANTHER" id="PTHR42794">
    <property type="entry name" value="HEMIN IMPORT ATP-BINDING PROTEIN HMUV"/>
    <property type="match status" value="1"/>
</dbReference>
<feature type="region of interest" description="Disordered" evidence="3">
    <location>
        <begin position="204"/>
        <end position="235"/>
    </location>
</feature>
<gene>
    <name evidence="5" type="ORF">JOF54_001943</name>
</gene>
<comment type="caution">
    <text evidence="5">The sequence shown here is derived from an EMBL/GenBank/DDBJ whole genome shotgun (WGS) entry which is preliminary data.</text>
</comment>
<dbReference type="CDD" id="cd00267">
    <property type="entry name" value="ABC_ATPase"/>
    <property type="match status" value="1"/>
</dbReference>
<dbReference type="SUPFAM" id="SSF52540">
    <property type="entry name" value="P-loop containing nucleoside triphosphate hydrolases"/>
    <property type="match status" value="1"/>
</dbReference>
<dbReference type="EMBL" id="JAGIOB010000001">
    <property type="protein sequence ID" value="MBP2417021.1"/>
    <property type="molecule type" value="Genomic_DNA"/>
</dbReference>
<dbReference type="PANTHER" id="PTHR42794:SF2">
    <property type="entry name" value="ABC TRANSPORTER ATP-BINDING PROTEIN"/>
    <property type="match status" value="1"/>
</dbReference>
<name>A0ABS4Z7N5_9ACTN</name>
<evidence type="ECO:0000259" key="4">
    <source>
        <dbReference type="PROSITE" id="PS50893"/>
    </source>
</evidence>
<feature type="domain" description="ABC transporter" evidence="4">
    <location>
        <begin position="7"/>
        <end position="229"/>
    </location>
</feature>
<evidence type="ECO:0000256" key="1">
    <source>
        <dbReference type="ARBA" id="ARBA00022741"/>
    </source>
</evidence>